<accession>A0A7W5ZR98</accession>
<keyword evidence="2 5" id="KW-0238">DNA-binding</keyword>
<feature type="domain" description="HTH araC/xylS-type" evidence="4">
    <location>
        <begin position="109"/>
        <end position="190"/>
    </location>
</feature>
<evidence type="ECO:0000256" key="2">
    <source>
        <dbReference type="ARBA" id="ARBA00023125"/>
    </source>
</evidence>
<dbReference type="AlphaFoldDB" id="A0A7W5ZR98"/>
<dbReference type="PROSITE" id="PS01124">
    <property type="entry name" value="HTH_ARAC_FAMILY_2"/>
    <property type="match status" value="1"/>
</dbReference>
<organism evidence="5 6">
    <name type="scientific">Runella defluvii</name>
    <dbReference type="NCBI Taxonomy" id="370973"/>
    <lineage>
        <taxon>Bacteria</taxon>
        <taxon>Pseudomonadati</taxon>
        <taxon>Bacteroidota</taxon>
        <taxon>Cytophagia</taxon>
        <taxon>Cytophagales</taxon>
        <taxon>Spirosomataceae</taxon>
        <taxon>Runella</taxon>
    </lineage>
</organism>
<reference evidence="5 6" key="1">
    <citation type="submission" date="2020-08" db="EMBL/GenBank/DDBJ databases">
        <title>Genomic Encyclopedia of Type Strains, Phase IV (KMG-IV): sequencing the most valuable type-strain genomes for metagenomic binning, comparative biology and taxonomic classification.</title>
        <authorList>
            <person name="Goeker M."/>
        </authorList>
    </citation>
    <scope>NUCLEOTIDE SEQUENCE [LARGE SCALE GENOMIC DNA]</scope>
    <source>
        <strain evidence="5 6">DSM 17976</strain>
    </source>
</reference>
<dbReference type="InterPro" id="IPR009057">
    <property type="entry name" value="Homeodomain-like_sf"/>
</dbReference>
<dbReference type="GO" id="GO:0003700">
    <property type="term" value="F:DNA-binding transcription factor activity"/>
    <property type="evidence" value="ECO:0007669"/>
    <property type="project" value="InterPro"/>
</dbReference>
<comment type="caution">
    <text evidence="5">The sequence shown here is derived from an EMBL/GenBank/DDBJ whole genome shotgun (WGS) entry which is preliminary data.</text>
</comment>
<dbReference type="SMART" id="SM00342">
    <property type="entry name" value="HTH_ARAC"/>
    <property type="match status" value="1"/>
</dbReference>
<evidence type="ECO:0000313" key="5">
    <source>
        <dbReference type="EMBL" id="MBB3842182.1"/>
    </source>
</evidence>
<gene>
    <name evidence="5" type="ORF">FHS57_006213</name>
</gene>
<keyword evidence="1" id="KW-0805">Transcription regulation</keyword>
<protein>
    <submittedName>
        <fullName evidence="5">AraC-like DNA-binding protein</fullName>
    </submittedName>
</protein>
<dbReference type="RefSeq" id="WP_183980374.1">
    <property type="nucleotide sequence ID" value="NZ_JACIBY010000028.1"/>
</dbReference>
<dbReference type="InterPro" id="IPR018060">
    <property type="entry name" value="HTH_AraC"/>
</dbReference>
<dbReference type="Gene3D" id="1.10.10.60">
    <property type="entry name" value="Homeodomain-like"/>
    <property type="match status" value="1"/>
</dbReference>
<evidence type="ECO:0000313" key="6">
    <source>
        <dbReference type="Proteomes" id="UP000541352"/>
    </source>
</evidence>
<name>A0A7W5ZR98_9BACT</name>
<dbReference type="SUPFAM" id="SSF46689">
    <property type="entry name" value="Homeodomain-like"/>
    <property type="match status" value="1"/>
</dbReference>
<keyword evidence="6" id="KW-1185">Reference proteome</keyword>
<dbReference type="PANTHER" id="PTHR43280:SF2">
    <property type="entry name" value="HTH-TYPE TRANSCRIPTIONAL REGULATOR EXSA"/>
    <property type="match status" value="1"/>
</dbReference>
<dbReference type="EMBL" id="JACIBY010000028">
    <property type="protein sequence ID" value="MBB3842182.1"/>
    <property type="molecule type" value="Genomic_DNA"/>
</dbReference>
<evidence type="ECO:0000256" key="1">
    <source>
        <dbReference type="ARBA" id="ARBA00023015"/>
    </source>
</evidence>
<keyword evidence="3" id="KW-0804">Transcription</keyword>
<dbReference type="GO" id="GO:0043565">
    <property type="term" value="F:sequence-specific DNA binding"/>
    <property type="evidence" value="ECO:0007669"/>
    <property type="project" value="InterPro"/>
</dbReference>
<dbReference type="PANTHER" id="PTHR43280">
    <property type="entry name" value="ARAC-FAMILY TRANSCRIPTIONAL REGULATOR"/>
    <property type="match status" value="1"/>
</dbReference>
<dbReference type="Proteomes" id="UP000541352">
    <property type="component" value="Unassembled WGS sequence"/>
</dbReference>
<sequence length="193" mass="22281">MNSNLISSPSDVSKKQTLTVRLQIEQKDTAMLLSFLLSEQISFEFAYQPHTSLIPVISIPKTPPASLTNTNEISSTPVFAKMSSLEKIKWAYEFYILQKHLGAIPSEIEISEKLKMAPSLFRIHFKRNYGKGFYQLYLEKRMEYASELLRRGLKCNEVAKMVGYSNNSAIKFNKMFQKHFGMTPKKYQLEHIN</sequence>
<dbReference type="Pfam" id="PF12833">
    <property type="entry name" value="HTH_18"/>
    <property type="match status" value="1"/>
</dbReference>
<evidence type="ECO:0000259" key="4">
    <source>
        <dbReference type="PROSITE" id="PS01124"/>
    </source>
</evidence>
<proteinExistence type="predicted"/>
<evidence type="ECO:0000256" key="3">
    <source>
        <dbReference type="ARBA" id="ARBA00023163"/>
    </source>
</evidence>